<evidence type="ECO:0000256" key="1">
    <source>
        <dbReference type="ARBA" id="ARBA00000085"/>
    </source>
</evidence>
<dbReference type="SMART" id="SM00388">
    <property type="entry name" value="HisKA"/>
    <property type="match status" value="1"/>
</dbReference>
<dbReference type="PROSITE" id="PS50109">
    <property type="entry name" value="HIS_KIN"/>
    <property type="match status" value="1"/>
</dbReference>
<dbReference type="SUPFAM" id="SSF55874">
    <property type="entry name" value="ATPase domain of HSP90 chaperone/DNA topoisomerase II/histidine kinase"/>
    <property type="match status" value="1"/>
</dbReference>
<dbReference type="InterPro" id="IPR003594">
    <property type="entry name" value="HATPase_dom"/>
</dbReference>
<dbReference type="AlphaFoldDB" id="A0A2A8CZX3"/>
<dbReference type="EMBL" id="PDEQ01000002">
    <property type="protein sequence ID" value="PEN14252.1"/>
    <property type="molecule type" value="Genomic_DNA"/>
</dbReference>
<dbReference type="Pfam" id="PF08447">
    <property type="entry name" value="PAS_3"/>
    <property type="match status" value="1"/>
</dbReference>
<dbReference type="PROSITE" id="PS50113">
    <property type="entry name" value="PAC"/>
    <property type="match status" value="3"/>
</dbReference>
<dbReference type="InterPro" id="IPR005467">
    <property type="entry name" value="His_kinase_dom"/>
</dbReference>
<protein>
    <recommendedName>
        <fullName evidence="2">histidine kinase</fullName>
        <ecNumber evidence="2">2.7.13.3</ecNumber>
    </recommendedName>
</protein>
<dbReference type="NCBIfam" id="TIGR00229">
    <property type="entry name" value="sensory_box"/>
    <property type="match status" value="3"/>
</dbReference>
<keyword evidence="4" id="KW-0808">Transferase</keyword>
<evidence type="ECO:0000313" key="10">
    <source>
        <dbReference type="Proteomes" id="UP000220102"/>
    </source>
</evidence>
<dbReference type="Gene3D" id="3.30.450.20">
    <property type="entry name" value="PAS domain"/>
    <property type="match status" value="3"/>
</dbReference>
<organism evidence="9 10">
    <name type="scientific">Longibacter salinarum</name>
    <dbReference type="NCBI Taxonomy" id="1850348"/>
    <lineage>
        <taxon>Bacteria</taxon>
        <taxon>Pseudomonadati</taxon>
        <taxon>Rhodothermota</taxon>
        <taxon>Rhodothermia</taxon>
        <taxon>Rhodothermales</taxon>
        <taxon>Salisaetaceae</taxon>
        <taxon>Longibacter</taxon>
    </lineage>
</organism>
<feature type="domain" description="PAS" evidence="7">
    <location>
        <begin position="35"/>
        <end position="90"/>
    </location>
</feature>
<evidence type="ECO:0000313" key="9">
    <source>
        <dbReference type="EMBL" id="PEN14252.1"/>
    </source>
</evidence>
<dbReference type="Pfam" id="PF08448">
    <property type="entry name" value="PAS_4"/>
    <property type="match status" value="1"/>
</dbReference>
<dbReference type="InterPro" id="IPR000014">
    <property type="entry name" value="PAS"/>
</dbReference>
<dbReference type="InterPro" id="IPR036097">
    <property type="entry name" value="HisK_dim/P_sf"/>
</dbReference>
<dbReference type="PANTHER" id="PTHR43047">
    <property type="entry name" value="TWO-COMPONENT HISTIDINE PROTEIN KINASE"/>
    <property type="match status" value="1"/>
</dbReference>
<dbReference type="OrthoDB" id="9796457at2"/>
<comment type="catalytic activity">
    <reaction evidence="1">
        <text>ATP + protein L-histidine = ADP + protein N-phospho-L-histidine.</text>
        <dbReference type="EC" id="2.7.13.3"/>
    </reaction>
</comment>
<dbReference type="GO" id="GO:0000155">
    <property type="term" value="F:phosphorelay sensor kinase activity"/>
    <property type="evidence" value="ECO:0007669"/>
    <property type="project" value="InterPro"/>
</dbReference>
<evidence type="ECO:0000256" key="3">
    <source>
        <dbReference type="ARBA" id="ARBA00022553"/>
    </source>
</evidence>
<evidence type="ECO:0000259" key="8">
    <source>
        <dbReference type="PROSITE" id="PS50113"/>
    </source>
</evidence>
<dbReference type="Pfam" id="PF02518">
    <property type="entry name" value="HATPase_c"/>
    <property type="match status" value="1"/>
</dbReference>
<feature type="domain" description="PAC" evidence="8">
    <location>
        <begin position="341"/>
        <end position="393"/>
    </location>
</feature>
<dbReference type="InterPro" id="IPR013655">
    <property type="entry name" value="PAS_fold_3"/>
</dbReference>
<dbReference type="RefSeq" id="WP_098074432.1">
    <property type="nucleotide sequence ID" value="NZ_PDEQ01000002.1"/>
</dbReference>
<gene>
    <name evidence="9" type="ORF">CRI94_04225</name>
</gene>
<dbReference type="InterPro" id="IPR013656">
    <property type="entry name" value="PAS_4"/>
</dbReference>
<sequence length="659" mass="72966">MASVRPNPPDDDALVQLQSAALDQAGEAMILLEDDSDGHPGRRVVLVNHAFTKLTGYEAQEVIGKSLFLLKGPQTNQDALDRIAEAMEQGDRISEDILNYRRDGSTFWARCTIAPMQMDPTGPRYWVSVQRDITFEREARDRARNSEARYHALVDSFPNGAIFLFNDDLVFELAGGEALRSAGFIPSDVVGKSLREVVPDGVGRELEKVYRATLDGTGSCEQVTYKDRVYETQFVPITGDEGSIAAGMVVAVDVTERRTAKRKLQESETRYRIVAENMRDLVCLHQLDGSIEWVSPSVEQLTGYTPDEFCQRKLEDIVHADDLPALWADAYDPVLAGDAGARGTFRLKGKNGQSVWFETLTRPVEDDEGRVVKLLTTSRDVTERKSFEERLIRAKEYAERMNRLKSAFLANMSHEIRTPLTNVIGFADVLAQEVPDSQRSLVLHIQKGGRRLLQTLNSVLDHAQLESETVRIRPSRVDICELVADAVSFFRPHAEQNGVSLSVRVPKDEVFVYTDAAALERVVNNLISNALKFTPEGSVVVEVSVGTEDRPEALSAATDGARSLQRSRRYGVAVGRTDAEHLPVEILVRDTGVGIDQDFLPNLFVPFEQESTGLRRSFEGTGLGLSISARLVEMLGGVIAVDTEKGSGSTFRVNLPRSV</sequence>
<dbReference type="InterPro" id="IPR003661">
    <property type="entry name" value="HisK_dim/P_dom"/>
</dbReference>
<dbReference type="CDD" id="cd00130">
    <property type="entry name" value="PAS"/>
    <property type="match status" value="2"/>
</dbReference>
<evidence type="ECO:0000259" key="7">
    <source>
        <dbReference type="PROSITE" id="PS50112"/>
    </source>
</evidence>
<dbReference type="InterPro" id="IPR035965">
    <property type="entry name" value="PAS-like_dom_sf"/>
</dbReference>
<feature type="domain" description="PAS" evidence="7">
    <location>
        <begin position="267"/>
        <end position="338"/>
    </location>
</feature>
<dbReference type="Gene3D" id="1.10.287.130">
    <property type="match status" value="1"/>
</dbReference>
<dbReference type="PROSITE" id="PS50112">
    <property type="entry name" value="PAS"/>
    <property type="match status" value="2"/>
</dbReference>
<evidence type="ECO:0000256" key="2">
    <source>
        <dbReference type="ARBA" id="ARBA00012438"/>
    </source>
</evidence>
<dbReference type="CDD" id="cd00082">
    <property type="entry name" value="HisKA"/>
    <property type="match status" value="1"/>
</dbReference>
<dbReference type="GO" id="GO:0005886">
    <property type="term" value="C:plasma membrane"/>
    <property type="evidence" value="ECO:0007669"/>
    <property type="project" value="TreeGrafter"/>
</dbReference>
<dbReference type="Pfam" id="PF00512">
    <property type="entry name" value="HisKA"/>
    <property type="match status" value="1"/>
</dbReference>
<dbReference type="InterPro" id="IPR036890">
    <property type="entry name" value="HATPase_C_sf"/>
</dbReference>
<keyword evidence="3" id="KW-0597">Phosphoprotein</keyword>
<dbReference type="SUPFAM" id="SSF55785">
    <property type="entry name" value="PYP-like sensor domain (PAS domain)"/>
    <property type="match status" value="3"/>
</dbReference>
<feature type="domain" description="Histidine kinase" evidence="6">
    <location>
        <begin position="411"/>
        <end position="659"/>
    </location>
</feature>
<dbReference type="Pfam" id="PF13426">
    <property type="entry name" value="PAS_9"/>
    <property type="match status" value="1"/>
</dbReference>
<evidence type="ECO:0000256" key="4">
    <source>
        <dbReference type="ARBA" id="ARBA00022679"/>
    </source>
</evidence>
<dbReference type="SMART" id="SM00387">
    <property type="entry name" value="HATPase_c"/>
    <property type="match status" value="1"/>
</dbReference>
<dbReference type="EC" id="2.7.13.3" evidence="2"/>
<proteinExistence type="predicted"/>
<reference evidence="9 10" key="1">
    <citation type="submission" date="2017-10" db="EMBL/GenBank/DDBJ databases">
        <title>Draft genome of Longibacter Salinarum.</title>
        <authorList>
            <person name="Goh K.M."/>
            <person name="Shamsir M.S."/>
            <person name="Lim S.W."/>
        </authorList>
    </citation>
    <scope>NUCLEOTIDE SEQUENCE [LARGE SCALE GENOMIC DNA]</scope>
    <source>
        <strain evidence="9 10">KCTC 52045</strain>
    </source>
</reference>
<dbReference type="GO" id="GO:0009927">
    <property type="term" value="F:histidine phosphotransfer kinase activity"/>
    <property type="evidence" value="ECO:0007669"/>
    <property type="project" value="TreeGrafter"/>
</dbReference>
<dbReference type="Gene3D" id="3.30.565.10">
    <property type="entry name" value="Histidine kinase-like ATPase, C-terminal domain"/>
    <property type="match status" value="1"/>
</dbReference>
<feature type="domain" description="PAC" evidence="8">
    <location>
        <begin position="91"/>
        <end position="145"/>
    </location>
</feature>
<dbReference type="SUPFAM" id="SSF47384">
    <property type="entry name" value="Homodimeric domain of signal transducing histidine kinase"/>
    <property type="match status" value="1"/>
</dbReference>
<evidence type="ECO:0000256" key="5">
    <source>
        <dbReference type="ARBA" id="ARBA00022777"/>
    </source>
</evidence>
<dbReference type="InterPro" id="IPR000700">
    <property type="entry name" value="PAS-assoc_C"/>
</dbReference>
<comment type="caution">
    <text evidence="9">The sequence shown here is derived from an EMBL/GenBank/DDBJ whole genome shotgun (WGS) entry which is preliminary data.</text>
</comment>
<dbReference type="InterPro" id="IPR001610">
    <property type="entry name" value="PAC"/>
</dbReference>
<dbReference type="Proteomes" id="UP000220102">
    <property type="component" value="Unassembled WGS sequence"/>
</dbReference>
<keyword evidence="5" id="KW-0418">Kinase</keyword>
<dbReference type="SMART" id="SM00091">
    <property type="entry name" value="PAS"/>
    <property type="match status" value="3"/>
</dbReference>
<feature type="domain" description="PAC" evidence="8">
    <location>
        <begin position="204"/>
        <end position="266"/>
    </location>
</feature>
<evidence type="ECO:0000259" key="6">
    <source>
        <dbReference type="PROSITE" id="PS50109"/>
    </source>
</evidence>
<dbReference type="PANTHER" id="PTHR43047:SF72">
    <property type="entry name" value="OSMOSENSING HISTIDINE PROTEIN KINASE SLN1"/>
    <property type="match status" value="1"/>
</dbReference>
<accession>A0A2A8CZX3</accession>
<keyword evidence="10" id="KW-1185">Reference proteome</keyword>
<dbReference type="PRINTS" id="PR00344">
    <property type="entry name" value="BCTRLSENSOR"/>
</dbReference>
<name>A0A2A8CZX3_9BACT</name>
<dbReference type="SMART" id="SM00086">
    <property type="entry name" value="PAC"/>
    <property type="match status" value="2"/>
</dbReference>
<dbReference type="InterPro" id="IPR004358">
    <property type="entry name" value="Sig_transdc_His_kin-like_C"/>
</dbReference>